<sequence length="130" mass="14529">MLITPADLKAYSVFDSVKDRPDVLLTQDIIEAVAEISLEVGHDFSGEEYDPLPERVRLAVLKMAQFYALINSDESITKGYTSEKIGDYSYTLGNGSTIQKPNIYSLIKDYVVPADSDLEGTEVKMRMRSI</sequence>
<dbReference type="Pfam" id="PF11436">
    <property type="entry name" value="DUF3199"/>
    <property type="match status" value="1"/>
</dbReference>
<dbReference type="EMBL" id="WKKV01000014">
    <property type="protein sequence ID" value="MSE04040.1"/>
    <property type="molecule type" value="Genomic_DNA"/>
</dbReference>
<dbReference type="AlphaFoldDB" id="A0A6A8LPF4"/>
<dbReference type="InterPro" id="IPR036558">
    <property type="entry name" value="YqbG-like_sf"/>
</dbReference>
<reference evidence="1" key="1">
    <citation type="submission" date="2019-11" db="EMBL/GenBank/DDBJ databases">
        <title>Draft Genome Sequence of Plant Growth-Promoting Rhizosphere-Associated Bacteria.</title>
        <authorList>
            <person name="Vasilyev I.Y."/>
            <person name="Radchenko V."/>
            <person name="Ilnitskaya E.V."/>
        </authorList>
    </citation>
    <scope>NUCLEOTIDE SEQUENCE</scope>
    <source>
        <strain evidence="1">VRA_517_n</strain>
    </source>
</reference>
<dbReference type="CDD" id="cd08053">
    <property type="entry name" value="Yqbg"/>
    <property type="match status" value="1"/>
</dbReference>
<gene>
    <name evidence="1" type="ORF">GKC39_18530</name>
</gene>
<protein>
    <submittedName>
        <fullName evidence="1">DUF3199 family protein</fullName>
    </submittedName>
</protein>
<comment type="caution">
    <text evidence="1">The sequence shown here is derived from an EMBL/GenBank/DDBJ whole genome shotgun (WGS) entry which is preliminary data.</text>
</comment>
<accession>A0A6A8LPF4</accession>
<dbReference type="SUPFAM" id="SSF116915">
    <property type="entry name" value="Hypothetical protein YqbG"/>
    <property type="match status" value="1"/>
</dbReference>
<dbReference type="InterPro" id="IPR013514">
    <property type="entry name" value="DUF3199_YqbG"/>
</dbReference>
<proteinExistence type="predicted"/>
<organism evidence="1">
    <name type="scientific">Bacillus velezensis</name>
    <dbReference type="NCBI Taxonomy" id="492670"/>
    <lineage>
        <taxon>Bacteria</taxon>
        <taxon>Bacillati</taxon>
        <taxon>Bacillota</taxon>
        <taxon>Bacilli</taxon>
        <taxon>Bacillales</taxon>
        <taxon>Bacillaceae</taxon>
        <taxon>Bacillus</taxon>
        <taxon>Bacillus amyloliquefaciens group</taxon>
    </lineage>
</organism>
<evidence type="ECO:0000313" key="1">
    <source>
        <dbReference type="EMBL" id="MSE04040.1"/>
    </source>
</evidence>
<dbReference type="Gene3D" id="1.10.3230.10">
    <property type="entry name" value="YqbG-like"/>
    <property type="match status" value="1"/>
</dbReference>
<name>A0A6A8LPF4_BACVE</name>
<dbReference type="RefSeq" id="WP_053285437.1">
    <property type="nucleotide sequence ID" value="NZ_CP043809.1"/>
</dbReference>